<feature type="region of interest" description="Disordered" evidence="6">
    <location>
        <begin position="100"/>
        <end position="154"/>
    </location>
</feature>
<evidence type="ECO:0000256" key="1">
    <source>
        <dbReference type="ARBA" id="ARBA00004613"/>
    </source>
</evidence>
<dbReference type="InterPro" id="IPR002223">
    <property type="entry name" value="Kunitz_BPTI"/>
</dbReference>
<dbReference type="PANTHER" id="PTHR10083">
    <property type="entry name" value="KUNITZ-TYPE PROTEASE INHIBITOR-RELATED"/>
    <property type="match status" value="1"/>
</dbReference>
<dbReference type="Gene3D" id="4.10.410.10">
    <property type="entry name" value="Pancreatic trypsin inhibitor Kunitz domain"/>
    <property type="match status" value="2"/>
</dbReference>
<dbReference type="SMART" id="SM00131">
    <property type="entry name" value="KU"/>
    <property type="match status" value="2"/>
</dbReference>
<evidence type="ECO:0000256" key="3">
    <source>
        <dbReference type="ARBA" id="ARBA00022690"/>
    </source>
</evidence>
<feature type="compositionally biased region" description="Acidic residues" evidence="6">
    <location>
        <begin position="64"/>
        <end position="78"/>
    </location>
</feature>
<dbReference type="Pfam" id="PF00014">
    <property type="entry name" value="Kunitz_BPTI"/>
    <property type="match status" value="2"/>
</dbReference>
<keyword evidence="5" id="KW-1015">Disulfide bond</keyword>
<dbReference type="CDD" id="cd00109">
    <property type="entry name" value="Kunitz-type"/>
    <property type="match status" value="1"/>
</dbReference>
<protein>
    <submittedName>
        <fullName evidence="8">Papilin</fullName>
    </submittedName>
</protein>
<dbReference type="SUPFAM" id="SSF57362">
    <property type="entry name" value="BPTI-like"/>
    <property type="match status" value="2"/>
</dbReference>
<feature type="domain" description="BPTI/Kunitz inhibitor" evidence="7">
    <location>
        <begin position="513"/>
        <end position="565"/>
    </location>
</feature>
<comment type="caution">
    <text evidence="8">The sequence shown here is derived from an EMBL/GenBank/DDBJ whole genome shotgun (WGS) entry which is preliminary data.</text>
</comment>
<accession>A0ABR4Q1L3</accession>
<keyword evidence="3" id="KW-0646">Protease inhibitor</keyword>
<dbReference type="CDD" id="cd22593">
    <property type="entry name" value="Kunitz_conkunitzin"/>
    <property type="match status" value="1"/>
</dbReference>
<keyword evidence="2" id="KW-0964">Secreted</keyword>
<dbReference type="PANTHER" id="PTHR10083:SF381">
    <property type="entry name" value="BPTI_KUNITZ INHIBITOR DOMAIN-CONTAINING PROTEIN"/>
    <property type="match status" value="1"/>
</dbReference>
<evidence type="ECO:0000256" key="4">
    <source>
        <dbReference type="ARBA" id="ARBA00022900"/>
    </source>
</evidence>
<feature type="region of interest" description="Disordered" evidence="6">
    <location>
        <begin position="201"/>
        <end position="220"/>
    </location>
</feature>
<organism evidence="8 9">
    <name type="scientific">Taenia crassiceps</name>
    <dbReference type="NCBI Taxonomy" id="6207"/>
    <lineage>
        <taxon>Eukaryota</taxon>
        <taxon>Metazoa</taxon>
        <taxon>Spiralia</taxon>
        <taxon>Lophotrochozoa</taxon>
        <taxon>Platyhelminthes</taxon>
        <taxon>Cestoda</taxon>
        <taxon>Eucestoda</taxon>
        <taxon>Cyclophyllidea</taxon>
        <taxon>Taeniidae</taxon>
        <taxon>Taenia</taxon>
    </lineage>
</organism>
<evidence type="ECO:0000259" key="7">
    <source>
        <dbReference type="PROSITE" id="PS50279"/>
    </source>
</evidence>
<keyword evidence="4" id="KW-0722">Serine protease inhibitor</keyword>
<evidence type="ECO:0000256" key="2">
    <source>
        <dbReference type="ARBA" id="ARBA00022525"/>
    </source>
</evidence>
<name>A0ABR4Q1L3_9CEST</name>
<feature type="compositionally biased region" description="Basic and acidic residues" evidence="6">
    <location>
        <begin position="113"/>
        <end position="134"/>
    </location>
</feature>
<evidence type="ECO:0000313" key="8">
    <source>
        <dbReference type="EMBL" id="KAL5103563.1"/>
    </source>
</evidence>
<feature type="compositionally biased region" description="Basic and acidic residues" evidence="6">
    <location>
        <begin position="144"/>
        <end position="154"/>
    </location>
</feature>
<dbReference type="PROSITE" id="PS50279">
    <property type="entry name" value="BPTI_KUNITZ_2"/>
    <property type="match status" value="2"/>
</dbReference>
<dbReference type="PROSITE" id="PS00280">
    <property type="entry name" value="BPTI_KUNITZ_1"/>
    <property type="match status" value="1"/>
</dbReference>
<comment type="subcellular location">
    <subcellularLocation>
        <location evidence="1">Secreted</location>
    </subcellularLocation>
</comment>
<dbReference type="InterPro" id="IPR036880">
    <property type="entry name" value="Kunitz_BPTI_sf"/>
</dbReference>
<dbReference type="InterPro" id="IPR020901">
    <property type="entry name" value="Prtase_inh_Kunz-CS"/>
</dbReference>
<keyword evidence="9" id="KW-1185">Reference proteome</keyword>
<sequence>MSQTFLKSRLYSLPPLHWMVSNWTMWKGLLITLVFGLLTVSSLPTETIKADQDAESQTLVSGSELDDREDEEDSDDALNEVPETSNLGLFERSFENYDGDIFEMSPQNTSDYGDLRNHDPHNEEDRKEERRVEDNQNMAYEVSSRPHDKYHPPKHFREPYSAAELSEGVREFKYAVSQPSGVGEERQPVFEPLISPERAYTVSYDSHRTEPPSAYDNRLLYRPESGENDHQEASQSQEPMYNAHLKPVSTAANSYEKRKNQVDEYWREEERQKAMYERQNTYRRSSVSERADSWDQGDCTYDSMGRPINCPPKASNSYNTYDAISMKVRSSPALSYPLSSNESAVNAEVDTTKAEADADHSAFLRANRVHLSAPRWPVRNMDSLGYYPRHPACRLPPEWGAGPEERSAWFYSQPDGRCLWFSYNGHGGNANRFYSRANCESLCVFDQSDLCQNSRCGYPGSYCMLRGDERCKAYAKSRGKSLDTECPPDQPVCRARRAIIPPEYNTELIPSECREQVDMGGCLVKNPEIRYHYDVRSNTCRAFYFHGCGGNSNRFESMQECMNHCAL</sequence>
<dbReference type="Proteomes" id="UP001651158">
    <property type="component" value="Unassembled WGS sequence"/>
</dbReference>
<evidence type="ECO:0000256" key="6">
    <source>
        <dbReference type="SAM" id="MobiDB-lite"/>
    </source>
</evidence>
<evidence type="ECO:0000256" key="5">
    <source>
        <dbReference type="ARBA" id="ARBA00023157"/>
    </source>
</evidence>
<feature type="region of interest" description="Disordered" evidence="6">
    <location>
        <begin position="49"/>
        <end position="85"/>
    </location>
</feature>
<evidence type="ECO:0000313" key="9">
    <source>
        <dbReference type="Proteomes" id="UP001651158"/>
    </source>
</evidence>
<feature type="domain" description="BPTI/Kunitz inhibitor" evidence="7">
    <location>
        <begin position="393"/>
        <end position="443"/>
    </location>
</feature>
<dbReference type="InterPro" id="IPR050098">
    <property type="entry name" value="TFPI/VKTCI-like"/>
</dbReference>
<dbReference type="EMBL" id="JAKROA010000017">
    <property type="protein sequence ID" value="KAL5103563.1"/>
    <property type="molecule type" value="Genomic_DNA"/>
</dbReference>
<gene>
    <name evidence="8" type="ORF">TcWFU_006075</name>
</gene>
<reference evidence="8 9" key="1">
    <citation type="journal article" date="2022" name="Front. Cell. Infect. Microbiol.">
        <title>The Genomes of Two Strains of Taenia crassiceps the Animal Model for the Study of Human Cysticercosis.</title>
        <authorList>
            <person name="Bobes R.J."/>
            <person name="Estrada K."/>
            <person name="Rios-Valencia D.G."/>
            <person name="Calderon-Gallegos A."/>
            <person name="de la Torre P."/>
            <person name="Carrero J.C."/>
            <person name="Sanchez-Flores A."/>
            <person name="Laclette J.P."/>
        </authorList>
    </citation>
    <scope>NUCLEOTIDE SEQUENCE [LARGE SCALE GENOMIC DNA]</scope>
    <source>
        <strain evidence="8">WFUcys</strain>
    </source>
</reference>
<proteinExistence type="predicted"/>
<dbReference type="PRINTS" id="PR00759">
    <property type="entry name" value="BASICPTASE"/>
</dbReference>